<reference evidence="4 5" key="1">
    <citation type="submission" date="2016-10" db="EMBL/GenBank/DDBJ databases">
        <authorList>
            <person name="de Groot N.N."/>
        </authorList>
    </citation>
    <scope>NUCLEOTIDE SEQUENCE [LARGE SCALE GENOMIC DNA]</scope>
    <source>
        <strain evidence="4 5">DSM 44468</strain>
    </source>
</reference>
<dbReference type="Pfam" id="PF17926">
    <property type="entry name" value="TetR_C_21"/>
    <property type="match status" value="1"/>
</dbReference>
<keyword evidence="5" id="KW-1185">Reference proteome</keyword>
<dbReference type="InterPro" id="IPR009057">
    <property type="entry name" value="Homeodomain-like_sf"/>
</dbReference>
<dbReference type="STRING" id="115433.SAMN05421835_104146"/>
<sequence length="203" mass="22431">MWPLSNKPVGYHGRVRDGEATRRRLLDAAVAEFAAHGVAGARVDRIAAAARANKAQLYAYFGSKEKLFDTVLWDRVERNVDSVPLTGDDLPGYATRLYDAYLEDPELIRLATWARLERVPEGDLFAHVEGHYADKLAVIAQAQRDGRIAADLTPLDLHSMVIALAMTWSPASITIAAGRQEDESVHTRRKQALAATVRRAFAP</sequence>
<dbReference type="SUPFAM" id="SSF46689">
    <property type="entry name" value="Homeodomain-like"/>
    <property type="match status" value="1"/>
</dbReference>
<evidence type="ECO:0000259" key="3">
    <source>
        <dbReference type="PROSITE" id="PS50977"/>
    </source>
</evidence>
<dbReference type="InterPro" id="IPR050109">
    <property type="entry name" value="HTH-type_TetR-like_transc_reg"/>
</dbReference>
<protein>
    <submittedName>
        <fullName evidence="4">DNA-binding transcriptional regulator, AcrR family</fullName>
    </submittedName>
</protein>
<gene>
    <name evidence="4" type="ORF">SAMN05421835_104146</name>
</gene>
<dbReference type="Gene3D" id="1.10.357.10">
    <property type="entry name" value="Tetracycline Repressor, domain 2"/>
    <property type="match status" value="1"/>
</dbReference>
<dbReference type="PROSITE" id="PS50977">
    <property type="entry name" value="HTH_TETR_2"/>
    <property type="match status" value="1"/>
</dbReference>
<dbReference type="AlphaFoldDB" id="A0A1I3Q3R9"/>
<feature type="domain" description="HTH tetR-type" evidence="3">
    <location>
        <begin position="19"/>
        <end position="79"/>
    </location>
</feature>
<dbReference type="PRINTS" id="PR00455">
    <property type="entry name" value="HTHTETR"/>
</dbReference>
<dbReference type="EMBL" id="FORP01000004">
    <property type="protein sequence ID" value="SFJ27796.1"/>
    <property type="molecule type" value="Genomic_DNA"/>
</dbReference>
<dbReference type="InterPro" id="IPR001647">
    <property type="entry name" value="HTH_TetR"/>
</dbReference>
<evidence type="ECO:0000256" key="1">
    <source>
        <dbReference type="ARBA" id="ARBA00023125"/>
    </source>
</evidence>
<evidence type="ECO:0000256" key="2">
    <source>
        <dbReference type="PROSITE-ProRule" id="PRU00335"/>
    </source>
</evidence>
<keyword evidence="1 2" id="KW-0238">DNA-binding</keyword>
<feature type="DNA-binding region" description="H-T-H motif" evidence="2">
    <location>
        <begin position="42"/>
        <end position="61"/>
    </location>
</feature>
<organism evidence="4 5">
    <name type="scientific">Amycolatopsis sacchari</name>
    <dbReference type="NCBI Taxonomy" id="115433"/>
    <lineage>
        <taxon>Bacteria</taxon>
        <taxon>Bacillati</taxon>
        <taxon>Actinomycetota</taxon>
        <taxon>Actinomycetes</taxon>
        <taxon>Pseudonocardiales</taxon>
        <taxon>Pseudonocardiaceae</taxon>
        <taxon>Amycolatopsis</taxon>
    </lineage>
</organism>
<proteinExistence type="predicted"/>
<dbReference type="Pfam" id="PF00440">
    <property type="entry name" value="TetR_N"/>
    <property type="match status" value="1"/>
</dbReference>
<dbReference type="InterPro" id="IPR041467">
    <property type="entry name" value="Sco4008_C"/>
</dbReference>
<name>A0A1I3Q3R9_9PSEU</name>
<accession>A0A1I3Q3R9</accession>
<dbReference type="PANTHER" id="PTHR30328:SF54">
    <property type="entry name" value="HTH-TYPE TRANSCRIPTIONAL REPRESSOR SCO4008"/>
    <property type="match status" value="1"/>
</dbReference>
<dbReference type="SUPFAM" id="SSF48498">
    <property type="entry name" value="Tetracyclin repressor-like, C-terminal domain"/>
    <property type="match status" value="1"/>
</dbReference>
<dbReference type="GO" id="GO:0006355">
    <property type="term" value="P:regulation of DNA-templated transcription"/>
    <property type="evidence" value="ECO:0007669"/>
    <property type="project" value="UniProtKB-ARBA"/>
</dbReference>
<dbReference type="Proteomes" id="UP000199025">
    <property type="component" value="Unassembled WGS sequence"/>
</dbReference>
<dbReference type="PANTHER" id="PTHR30328">
    <property type="entry name" value="TRANSCRIPTIONAL REPRESSOR"/>
    <property type="match status" value="1"/>
</dbReference>
<dbReference type="InterPro" id="IPR036271">
    <property type="entry name" value="Tet_transcr_reg_TetR-rel_C_sf"/>
</dbReference>
<evidence type="ECO:0000313" key="4">
    <source>
        <dbReference type="EMBL" id="SFJ27796.1"/>
    </source>
</evidence>
<evidence type="ECO:0000313" key="5">
    <source>
        <dbReference type="Proteomes" id="UP000199025"/>
    </source>
</evidence>
<dbReference type="GO" id="GO:0003677">
    <property type="term" value="F:DNA binding"/>
    <property type="evidence" value="ECO:0007669"/>
    <property type="project" value="UniProtKB-UniRule"/>
</dbReference>